<dbReference type="SMART" id="SM00028">
    <property type="entry name" value="TPR"/>
    <property type="match status" value="8"/>
</dbReference>
<dbReference type="PANTHER" id="PTHR47050">
    <property type="entry name" value="TETRATRICOPEPTIDE REPEAT PROTEIN 24"/>
    <property type="match status" value="1"/>
</dbReference>
<dbReference type="Proteomes" id="UP000005408">
    <property type="component" value="Unassembled WGS sequence"/>
</dbReference>
<dbReference type="PANTHER" id="PTHR47050:SF1">
    <property type="entry name" value="TETRATRICOPEPTIDE REPEAT PROTEIN 24-LIKE"/>
    <property type="match status" value="1"/>
</dbReference>
<proteinExistence type="predicted"/>
<keyword evidence="1" id="KW-0802">TPR repeat</keyword>
<feature type="compositionally biased region" description="Basic and acidic residues" evidence="3">
    <location>
        <begin position="778"/>
        <end position="787"/>
    </location>
</feature>
<evidence type="ECO:0008006" key="6">
    <source>
        <dbReference type="Google" id="ProtNLM"/>
    </source>
</evidence>
<dbReference type="PROSITE" id="PS50005">
    <property type="entry name" value="TPR"/>
    <property type="match status" value="4"/>
</dbReference>
<accession>A0A8W8KCV4</accession>
<sequence>MKMDQRLLNPAVEVEKFSKLGTQDLQNNHPERALESFKYAFKRSRELEDDGYTERACAFNLGAVYIALGNGKKGIEILNKALPPDNTREGRSNGDLFFNLGLGYENVGNSEEAVRNFKKALEEYKVERDNVQMEAETLEKLGQLYLKTKNRFAVDTFDQLAQAYDILKNPAKQLWALTEKANQQFANGLEEEAEKSAEECLKLVENCGSSVNIGTILNDLGLIFTQRQKYDRAVSCFESALPMVEGPSGDGKQLAVIFQNLGATFNFLGNYQRAVEYHEKAADMYAKLRNRTSQGQCFANMAFAYSQLGDIHNAGEAFLHAFQAAKDSDDKRTQWQVCEGLGAVWFNQKNIKKAVEYFQKALTLVASSEPSNTVAQNRIVAKITLALQTQVQKESAPVVEKVNRGEAKIIRRTPVKESFIKKEVAVPVQSSPMAAVGSSPKHERFSTPKHKAKHVSYGFVPVARKGSSLRYEKVARGLSKDTIITDTFRSSTRSSMIDIESESEEDSEEEAEEEEEEEEDFDIDKTIHQTETPKIVRGRDESRASSNSIKNTSRRQSVKAAQVQGLHNVSTESSDSSESDEDTARKEEDEDDQTAVKEAMKKQLHSQGSSDSDSDSTPQTIRSFKKRQDEEESDPDSSEDEAPPLPTQSPPVTTKPLAGTYESPGKVQEKRIHYADVEHSKSPRPGGKKLVKHPDHSSHHPNFLSDQVDSTSSSEGSNDDDDDDDDENDDEVGQSLVKKSGGLQASGTYHEIEMGTMQGQGSPEDDDPLYQSIPARTDSARSRESLRSREFEIDTPTFEKGPRFQNYSDLPRGVNVESAAADEDVHQFQEHQRLVRQRRELEEQNAASNDSKTCAIM</sequence>
<feature type="repeat" description="TPR" evidence="1">
    <location>
        <begin position="255"/>
        <end position="288"/>
    </location>
</feature>
<dbReference type="AlphaFoldDB" id="A0A8W8KCV4"/>
<evidence type="ECO:0000256" key="1">
    <source>
        <dbReference type="PROSITE-ProRule" id="PRU00339"/>
    </source>
</evidence>
<feature type="region of interest" description="Disordered" evidence="3">
    <location>
        <begin position="492"/>
        <end position="787"/>
    </location>
</feature>
<feature type="compositionally biased region" description="Acidic residues" evidence="3">
    <location>
        <begin position="499"/>
        <end position="522"/>
    </location>
</feature>
<dbReference type="Pfam" id="PF13181">
    <property type="entry name" value="TPR_8"/>
    <property type="match status" value="2"/>
</dbReference>
<keyword evidence="2" id="KW-0175">Coiled coil</keyword>
<reference evidence="4" key="1">
    <citation type="submission" date="2022-08" db="UniProtKB">
        <authorList>
            <consortium name="EnsemblMetazoa"/>
        </authorList>
    </citation>
    <scope>IDENTIFICATION</scope>
    <source>
        <strain evidence="4">05x7-T-G4-1.051#20</strain>
    </source>
</reference>
<name>A0A8W8KCV4_MAGGI</name>
<feature type="compositionally biased region" description="Acidic residues" evidence="3">
    <location>
        <begin position="630"/>
        <end position="642"/>
    </location>
</feature>
<protein>
    <recommendedName>
        <fullName evidence="6">Tetratricopeptide repeat protein 24</fullName>
    </recommendedName>
</protein>
<dbReference type="Gene3D" id="1.25.40.10">
    <property type="entry name" value="Tetratricopeptide repeat domain"/>
    <property type="match status" value="2"/>
</dbReference>
<evidence type="ECO:0000256" key="3">
    <source>
        <dbReference type="SAM" id="MobiDB-lite"/>
    </source>
</evidence>
<evidence type="ECO:0000313" key="4">
    <source>
        <dbReference type="EnsemblMetazoa" id="G23071.3:cds"/>
    </source>
</evidence>
<feature type="compositionally biased region" description="Acidic residues" evidence="3">
    <location>
        <begin position="717"/>
        <end position="732"/>
    </location>
</feature>
<dbReference type="InterPro" id="IPR019734">
    <property type="entry name" value="TPR_rpt"/>
</dbReference>
<dbReference type="Pfam" id="PF13424">
    <property type="entry name" value="TPR_12"/>
    <property type="match status" value="1"/>
</dbReference>
<evidence type="ECO:0000313" key="5">
    <source>
        <dbReference type="Proteomes" id="UP000005408"/>
    </source>
</evidence>
<dbReference type="InterPro" id="IPR024812">
    <property type="entry name" value="TPR_24"/>
</dbReference>
<organism evidence="4 5">
    <name type="scientific">Magallana gigas</name>
    <name type="common">Pacific oyster</name>
    <name type="synonym">Crassostrea gigas</name>
    <dbReference type="NCBI Taxonomy" id="29159"/>
    <lineage>
        <taxon>Eukaryota</taxon>
        <taxon>Metazoa</taxon>
        <taxon>Spiralia</taxon>
        <taxon>Lophotrochozoa</taxon>
        <taxon>Mollusca</taxon>
        <taxon>Bivalvia</taxon>
        <taxon>Autobranchia</taxon>
        <taxon>Pteriomorphia</taxon>
        <taxon>Ostreida</taxon>
        <taxon>Ostreoidea</taxon>
        <taxon>Ostreidae</taxon>
        <taxon>Magallana</taxon>
    </lineage>
</organism>
<dbReference type="EnsemblMetazoa" id="G23071.3">
    <property type="protein sequence ID" value="G23071.3:cds"/>
    <property type="gene ID" value="G23071"/>
</dbReference>
<dbReference type="InterPro" id="IPR011990">
    <property type="entry name" value="TPR-like_helical_dom_sf"/>
</dbReference>
<keyword evidence="5" id="KW-1185">Reference proteome</keyword>
<evidence type="ECO:0000256" key="2">
    <source>
        <dbReference type="SAM" id="Coils"/>
    </source>
</evidence>
<feature type="repeat" description="TPR" evidence="1">
    <location>
        <begin position="214"/>
        <end position="247"/>
    </location>
</feature>
<dbReference type="SUPFAM" id="SSF48452">
    <property type="entry name" value="TPR-like"/>
    <property type="match status" value="2"/>
</dbReference>
<feature type="repeat" description="TPR" evidence="1">
    <location>
        <begin position="94"/>
        <end position="127"/>
    </location>
</feature>
<dbReference type="Pfam" id="PF13374">
    <property type="entry name" value="TPR_10"/>
    <property type="match status" value="1"/>
</dbReference>
<feature type="repeat" description="TPR" evidence="1">
    <location>
        <begin position="335"/>
        <end position="368"/>
    </location>
</feature>
<feature type="coiled-coil region" evidence="2">
    <location>
        <begin position="107"/>
        <end position="141"/>
    </location>
</feature>
<feature type="compositionally biased region" description="Basic and acidic residues" evidence="3">
    <location>
        <begin position="667"/>
        <end position="681"/>
    </location>
</feature>